<keyword evidence="2" id="KW-1185">Reference proteome</keyword>
<protein>
    <recommendedName>
        <fullName evidence="3">CobQ/CobB/MinD/ParA nucleotide binding domain-containing protein</fullName>
    </recommendedName>
</protein>
<evidence type="ECO:0000313" key="1">
    <source>
        <dbReference type="EMBL" id="WNC17904.1"/>
    </source>
</evidence>
<dbReference type="EMBL" id="CP134052">
    <property type="protein sequence ID" value="WNC17904.1"/>
    <property type="molecule type" value="Genomic_DNA"/>
</dbReference>
<geneLocation type="plasmid" evidence="1 2">
    <name>pBbsI</name>
</geneLocation>
<evidence type="ECO:0008006" key="3">
    <source>
        <dbReference type="Google" id="ProtNLM"/>
    </source>
</evidence>
<evidence type="ECO:0000313" key="2">
    <source>
        <dbReference type="Proteomes" id="UP001256827"/>
    </source>
</evidence>
<name>A0ABY9TCR1_BREBE</name>
<gene>
    <name evidence="1" type="ORF">RGB73_30510</name>
</gene>
<organism evidence="1 2">
    <name type="scientific">Brevibacillus brevis</name>
    <name type="common">Bacillus brevis</name>
    <dbReference type="NCBI Taxonomy" id="1393"/>
    <lineage>
        <taxon>Bacteria</taxon>
        <taxon>Bacillati</taxon>
        <taxon>Bacillota</taxon>
        <taxon>Bacilli</taxon>
        <taxon>Bacillales</taxon>
        <taxon>Paenibacillaceae</taxon>
        <taxon>Brevibacillus</taxon>
    </lineage>
</organism>
<accession>A0ABY9TCR1</accession>
<dbReference type="SUPFAM" id="SSF52540">
    <property type="entry name" value="P-loop containing nucleoside triphosphate hydrolases"/>
    <property type="match status" value="1"/>
</dbReference>
<proteinExistence type="predicted"/>
<dbReference type="Proteomes" id="UP001256827">
    <property type="component" value="Plasmid pBbsI"/>
</dbReference>
<dbReference type="RefSeq" id="WP_310774704.1">
    <property type="nucleotide sequence ID" value="NZ_CP134052.1"/>
</dbReference>
<reference evidence="1 2" key="1">
    <citation type="submission" date="2023-09" db="EMBL/GenBank/DDBJ databases">
        <title>Complete Genome and Methylome dissection of Bacillus brevis NEB573 original source of BbsI restriction endonuclease.</title>
        <authorList>
            <person name="Fomenkov A."/>
            <person name="Roberts R.D."/>
        </authorList>
    </citation>
    <scope>NUCLEOTIDE SEQUENCE [LARGE SCALE GENOMIC DNA]</scope>
    <source>
        <strain evidence="1 2">NEB573</strain>
        <plasmid evidence="1 2">pBbsI</plasmid>
    </source>
</reference>
<dbReference type="InterPro" id="IPR027417">
    <property type="entry name" value="P-loop_NTPase"/>
</dbReference>
<dbReference type="Gene3D" id="3.40.50.300">
    <property type="entry name" value="P-loop containing nucleotide triphosphate hydrolases"/>
    <property type="match status" value="1"/>
</dbReference>
<sequence length="416" mass="48583">MQILCAFRSPTSYQRMKSFLEAHQIEWSENIQSFDELREEMGFSSWQVAIIDSRLWWQEEAKEILSRFAVDVISFDGDFEVVINQLHDYLPEKGEESEEIDLAPETFPEVPEEDDTPVRYIEKRVIEEKEVRIEVQVPVKTYASIPSQLCYFISLSPRSGATFLAANLAAALATRQLHCTVLEYPKGRVSLYDLLNVGVKSENYEPPYKQLKEYGFFQKGKDFFYNGISFHLNHPSFPDPKVTYEDLLKMIYQIRSSINLFDISSFWNDPDFMTLLPEADHVFLVIDPDPALIERIAPPEEGVQPTPEHSLVQRLLELHKQKQIQVHFIINKDSNGVDHKVLRELPFSVLAYIPHFEPALVYQANWKGELLYEREKDLMEQHLQGLIKQIVPPEYFYLEKPEKQGLLDRIKFFKKS</sequence>
<keyword evidence="1" id="KW-0614">Plasmid</keyword>